<evidence type="ECO:0000313" key="7">
    <source>
        <dbReference type="Proteomes" id="UP000255233"/>
    </source>
</evidence>
<feature type="domain" description="Phage integrase SAM-like" evidence="4">
    <location>
        <begin position="123"/>
        <end position="217"/>
    </location>
</feature>
<dbReference type="Gene3D" id="1.10.150.130">
    <property type="match status" value="1"/>
</dbReference>
<reference evidence="6 7" key="1">
    <citation type="submission" date="2018-06" db="EMBL/GenBank/DDBJ databases">
        <authorList>
            <consortium name="Pathogen Informatics"/>
            <person name="Doyle S."/>
        </authorList>
    </citation>
    <scope>NUCLEOTIDE SEQUENCE [LARGE SCALE GENOMIC DNA]</scope>
    <source>
        <strain evidence="6 7">NCTC11190</strain>
    </source>
</reference>
<dbReference type="GO" id="GO:0006310">
    <property type="term" value="P:DNA recombination"/>
    <property type="evidence" value="ECO:0007669"/>
    <property type="project" value="UniProtKB-KW"/>
</dbReference>
<proteinExistence type="predicted"/>
<dbReference type="EMBL" id="UGVL01000001">
    <property type="protein sequence ID" value="SUE33585.1"/>
    <property type="molecule type" value="Genomic_DNA"/>
</dbReference>
<feature type="domain" description="Arm DNA-binding" evidence="5">
    <location>
        <begin position="10"/>
        <end position="92"/>
    </location>
</feature>
<dbReference type="SUPFAM" id="SSF56349">
    <property type="entry name" value="DNA breaking-rejoining enzymes"/>
    <property type="match status" value="1"/>
</dbReference>
<dbReference type="Gene3D" id="1.10.443.10">
    <property type="entry name" value="Intergrase catalytic core"/>
    <property type="match status" value="1"/>
</dbReference>
<gene>
    <name evidence="6" type="ORF">NCTC11190_00794</name>
</gene>
<dbReference type="Pfam" id="PF13102">
    <property type="entry name" value="Phage_int_SAM_5"/>
    <property type="match status" value="1"/>
</dbReference>
<evidence type="ECO:0000313" key="6">
    <source>
        <dbReference type="EMBL" id="SUE33585.1"/>
    </source>
</evidence>
<keyword evidence="1" id="KW-0238">DNA-binding</keyword>
<evidence type="ECO:0000259" key="5">
    <source>
        <dbReference type="Pfam" id="PF17293"/>
    </source>
</evidence>
<dbReference type="InterPro" id="IPR011010">
    <property type="entry name" value="DNA_brk_join_enz"/>
</dbReference>
<accession>A0A379MPY8</accession>
<dbReference type="InterPro" id="IPR025269">
    <property type="entry name" value="SAM-like_dom"/>
</dbReference>
<dbReference type="InterPro" id="IPR010998">
    <property type="entry name" value="Integrase_recombinase_N"/>
</dbReference>
<dbReference type="Pfam" id="PF17293">
    <property type="entry name" value="Arm-DNA-bind_5"/>
    <property type="match status" value="1"/>
</dbReference>
<keyword evidence="7" id="KW-1185">Reference proteome</keyword>
<evidence type="ECO:0000256" key="3">
    <source>
        <dbReference type="SAM" id="MobiDB-lite"/>
    </source>
</evidence>
<dbReference type="STRING" id="880526.GCA_000427365_00652"/>
<dbReference type="InterPro" id="IPR013762">
    <property type="entry name" value="Integrase-like_cat_sf"/>
</dbReference>
<evidence type="ECO:0000256" key="1">
    <source>
        <dbReference type="ARBA" id="ARBA00023125"/>
    </source>
</evidence>
<keyword evidence="2" id="KW-0233">DNA recombination</keyword>
<dbReference type="Proteomes" id="UP000255233">
    <property type="component" value="Unassembled WGS sequence"/>
</dbReference>
<feature type="region of interest" description="Disordered" evidence="3">
    <location>
        <begin position="335"/>
        <end position="357"/>
    </location>
</feature>
<dbReference type="InterPro" id="IPR035386">
    <property type="entry name" value="Arm-DNA-bind_5"/>
</dbReference>
<evidence type="ECO:0000256" key="2">
    <source>
        <dbReference type="ARBA" id="ARBA00023172"/>
    </source>
</evidence>
<protein>
    <submittedName>
        <fullName evidence="6">Site-specific recombinase XerD</fullName>
    </submittedName>
</protein>
<sequence length="386" mass="44493">MISLLKTSFILLANRCNSRGTAPIFCRISIGKLRKTFATGIFIPPRQWSKLSQRVLGSTPEEKLINNRLSDLEAQFARIEKQLYDESKTPSLEAVYACYSGSEEEITLCQIYDLKLAKMELLAGREYTPATTQKFHEVYGHLKVYLSENRAKKESQRKPDIPLKQLDYGFIKRFEEHLLARSLKPITINKIIQRLHQVVGYAVKCRHLQCDLFADYKPLKEKKRLVYLTPEELQRLENYRFSQYRLEQVKNIYLFSVYTGLAYNEASQLQRKHLITGADGKPWIEMVRRKTGRELSIPLLPQASELLTILSPQGEDSFLLSRISNQKDQLLPQGDCRSDGHRQASNAPHSPQDVRNDGTALQRYTNRDRKQATGSCGYCCHTAFLR</sequence>
<dbReference type="GO" id="GO:0003677">
    <property type="term" value="F:DNA binding"/>
    <property type="evidence" value="ECO:0007669"/>
    <property type="project" value="UniProtKB-KW"/>
</dbReference>
<dbReference type="GO" id="GO:0015074">
    <property type="term" value="P:DNA integration"/>
    <property type="evidence" value="ECO:0007669"/>
    <property type="project" value="InterPro"/>
</dbReference>
<name>A0A379MPY8_9BACT</name>
<organism evidence="6 7">
    <name type="scientific">Rikenella microfusus</name>
    <dbReference type="NCBI Taxonomy" id="28139"/>
    <lineage>
        <taxon>Bacteria</taxon>
        <taxon>Pseudomonadati</taxon>
        <taxon>Bacteroidota</taxon>
        <taxon>Bacteroidia</taxon>
        <taxon>Bacteroidales</taxon>
        <taxon>Rikenellaceae</taxon>
        <taxon>Rikenella</taxon>
    </lineage>
</organism>
<evidence type="ECO:0000259" key="4">
    <source>
        <dbReference type="Pfam" id="PF13102"/>
    </source>
</evidence>
<dbReference type="AlphaFoldDB" id="A0A379MPY8"/>